<accession>A0A9J6BF29</accession>
<dbReference type="PROSITE" id="PS50157">
    <property type="entry name" value="ZINC_FINGER_C2H2_2"/>
    <property type="match status" value="2"/>
</dbReference>
<dbReference type="InterPro" id="IPR013087">
    <property type="entry name" value="Znf_C2H2_type"/>
</dbReference>
<name>A0A9J6BF29_POLVA</name>
<dbReference type="Pfam" id="PF05485">
    <property type="entry name" value="THAP"/>
    <property type="match status" value="1"/>
</dbReference>
<dbReference type="Proteomes" id="UP001107558">
    <property type="component" value="Chromosome 4"/>
</dbReference>
<evidence type="ECO:0000256" key="6">
    <source>
        <dbReference type="ARBA" id="ARBA00023125"/>
    </source>
</evidence>
<evidence type="ECO:0000256" key="3">
    <source>
        <dbReference type="ARBA" id="ARBA00022737"/>
    </source>
</evidence>
<dbReference type="Gene3D" id="3.30.160.60">
    <property type="entry name" value="Classic Zinc Finger"/>
    <property type="match status" value="2"/>
</dbReference>
<sequence>MSLCSVSNCKVQSDVKFHSPRNPQQLYLWKKILNIEEDKFYVCDAHFEEKFIRIRKLGITIDAYPSLFLGNIDPNSSHTCQCCLKSFINESDKVHQISGNLQSIFKEIMDCELQPGVICTECHENVVDFMNFRTTVRKKQEVREKRLKEKASTSSNLEISNVISQNPTQFKTESDGEGNQIDILEFEPEKISDGNDNFQSISNSSVINFIEHPNQIKNPENEEIQEPEIKRPTIRTSSRIIKVKTEKPDENFTKIKEEPKDEEILNFNLPSSSFLEEVKMEPSDDNDLLSLMTTQINTNKRSLVFDSSENENDLRIKRFKQGSSPYSSSLPSKIKIEPEMFNFKSLKCQYCPDRFSTRDEILVHIQGNHNFKCSSCPAIFQYEITLIQHKMSEHAEQSSEQSGRMPVAYRHSCPVCKLKFSSAQSLSSHMKQKHKVELDDFAGLEKPKEKPKPSEKEAQKFPSLYSRSALVTVRKEVDKETLTKVHNNLNGIPCADCGLLYKPNKLEKHRMEKHNKH</sequence>
<keyword evidence="5" id="KW-0862">Zinc</keyword>
<dbReference type="EMBL" id="JADBJN010000004">
    <property type="protein sequence ID" value="KAG5668099.1"/>
    <property type="molecule type" value="Genomic_DNA"/>
</dbReference>
<keyword evidence="7" id="KW-0539">Nucleus</keyword>
<evidence type="ECO:0000256" key="2">
    <source>
        <dbReference type="ARBA" id="ARBA00022723"/>
    </source>
</evidence>
<gene>
    <name evidence="11" type="ORF">PVAND_016053</name>
</gene>
<dbReference type="AlphaFoldDB" id="A0A9J6BF29"/>
<keyword evidence="3" id="KW-0677">Repeat</keyword>
<dbReference type="PANTHER" id="PTHR24406">
    <property type="entry name" value="TRANSCRIPTIONAL REPRESSOR CTCFL-RELATED"/>
    <property type="match status" value="1"/>
</dbReference>
<reference evidence="11" key="1">
    <citation type="submission" date="2021-03" db="EMBL/GenBank/DDBJ databases">
        <title>Chromosome level genome of the anhydrobiotic midge Polypedilum vanderplanki.</title>
        <authorList>
            <person name="Yoshida Y."/>
            <person name="Kikawada T."/>
            <person name="Gusev O."/>
        </authorList>
    </citation>
    <scope>NUCLEOTIDE SEQUENCE</scope>
    <source>
        <strain evidence="11">NIAS01</strain>
        <tissue evidence="11">Whole body or cell culture</tissue>
    </source>
</reference>
<dbReference type="InterPro" id="IPR006612">
    <property type="entry name" value="THAP_Znf"/>
</dbReference>
<keyword evidence="2" id="KW-0479">Metal-binding</keyword>
<dbReference type="OrthoDB" id="7107965at2759"/>
<dbReference type="GO" id="GO:0008270">
    <property type="term" value="F:zinc ion binding"/>
    <property type="evidence" value="ECO:0007669"/>
    <property type="project" value="UniProtKB-KW"/>
</dbReference>
<evidence type="ECO:0000259" key="10">
    <source>
        <dbReference type="PROSITE" id="PS50157"/>
    </source>
</evidence>
<feature type="compositionally biased region" description="Basic and acidic residues" evidence="9">
    <location>
        <begin position="438"/>
        <end position="459"/>
    </location>
</feature>
<evidence type="ECO:0000256" key="7">
    <source>
        <dbReference type="ARBA" id="ARBA00023242"/>
    </source>
</evidence>
<evidence type="ECO:0000313" key="12">
    <source>
        <dbReference type="Proteomes" id="UP001107558"/>
    </source>
</evidence>
<comment type="caution">
    <text evidence="11">The sequence shown here is derived from an EMBL/GenBank/DDBJ whole genome shotgun (WGS) entry which is preliminary data.</text>
</comment>
<keyword evidence="12" id="KW-1185">Reference proteome</keyword>
<dbReference type="GO" id="GO:0005634">
    <property type="term" value="C:nucleus"/>
    <property type="evidence" value="ECO:0007669"/>
    <property type="project" value="UniProtKB-SubCell"/>
</dbReference>
<evidence type="ECO:0000256" key="4">
    <source>
        <dbReference type="ARBA" id="ARBA00022771"/>
    </source>
</evidence>
<dbReference type="SMART" id="SM00980">
    <property type="entry name" value="THAP"/>
    <property type="match status" value="1"/>
</dbReference>
<feature type="domain" description="C2H2-type" evidence="10">
    <location>
        <begin position="371"/>
        <end position="399"/>
    </location>
</feature>
<proteinExistence type="predicted"/>
<dbReference type="InterPro" id="IPR050888">
    <property type="entry name" value="ZnF_C2H2-type_TF"/>
</dbReference>
<feature type="region of interest" description="Disordered" evidence="9">
    <location>
        <begin position="438"/>
        <end position="461"/>
    </location>
</feature>
<dbReference type="PROSITE" id="PS00028">
    <property type="entry name" value="ZINC_FINGER_C2H2_1"/>
    <property type="match status" value="3"/>
</dbReference>
<dbReference type="GO" id="GO:0003677">
    <property type="term" value="F:DNA binding"/>
    <property type="evidence" value="ECO:0007669"/>
    <property type="project" value="UniProtKB-KW"/>
</dbReference>
<evidence type="ECO:0000256" key="8">
    <source>
        <dbReference type="PROSITE-ProRule" id="PRU00042"/>
    </source>
</evidence>
<dbReference type="SMART" id="SM00355">
    <property type="entry name" value="ZnF_C2H2"/>
    <property type="match status" value="4"/>
</dbReference>
<evidence type="ECO:0000313" key="11">
    <source>
        <dbReference type="EMBL" id="KAG5668099.1"/>
    </source>
</evidence>
<keyword evidence="6" id="KW-0238">DNA-binding</keyword>
<evidence type="ECO:0000256" key="1">
    <source>
        <dbReference type="ARBA" id="ARBA00004123"/>
    </source>
</evidence>
<comment type="subcellular location">
    <subcellularLocation>
        <location evidence="1">Nucleus</location>
    </subcellularLocation>
</comment>
<organism evidence="11 12">
    <name type="scientific">Polypedilum vanderplanki</name>
    <name type="common">Sleeping chironomid midge</name>
    <dbReference type="NCBI Taxonomy" id="319348"/>
    <lineage>
        <taxon>Eukaryota</taxon>
        <taxon>Metazoa</taxon>
        <taxon>Ecdysozoa</taxon>
        <taxon>Arthropoda</taxon>
        <taxon>Hexapoda</taxon>
        <taxon>Insecta</taxon>
        <taxon>Pterygota</taxon>
        <taxon>Neoptera</taxon>
        <taxon>Endopterygota</taxon>
        <taxon>Diptera</taxon>
        <taxon>Nematocera</taxon>
        <taxon>Chironomoidea</taxon>
        <taxon>Chironomidae</taxon>
        <taxon>Chironominae</taxon>
        <taxon>Polypedilum</taxon>
        <taxon>Polypedilum</taxon>
    </lineage>
</organism>
<dbReference type="SUPFAM" id="SSF57716">
    <property type="entry name" value="Glucocorticoid receptor-like (DNA-binding domain)"/>
    <property type="match status" value="1"/>
</dbReference>
<feature type="domain" description="C2H2-type" evidence="10">
    <location>
        <begin position="411"/>
        <end position="439"/>
    </location>
</feature>
<protein>
    <recommendedName>
        <fullName evidence="10">C2H2-type domain-containing protein</fullName>
    </recommendedName>
</protein>
<evidence type="ECO:0000256" key="9">
    <source>
        <dbReference type="SAM" id="MobiDB-lite"/>
    </source>
</evidence>
<keyword evidence="4 8" id="KW-0863">Zinc-finger</keyword>
<evidence type="ECO:0000256" key="5">
    <source>
        <dbReference type="ARBA" id="ARBA00022833"/>
    </source>
</evidence>